<evidence type="ECO:0000313" key="3">
    <source>
        <dbReference type="EMBL" id="MFC6645874.1"/>
    </source>
</evidence>
<reference evidence="4" key="1">
    <citation type="journal article" date="2019" name="Int. J. Syst. Evol. Microbiol.">
        <title>The Global Catalogue of Microorganisms (GCM) 10K type strain sequencing project: providing services to taxonomists for standard genome sequencing and annotation.</title>
        <authorList>
            <consortium name="The Broad Institute Genomics Platform"/>
            <consortium name="The Broad Institute Genome Sequencing Center for Infectious Disease"/>
            <person name="Wu L."/>
            <person name="Ma J."/>
        </authorList>
    </citation>
    <scope>NUCLEOTIDE SEQUENCE [LARGE SCALE GENOMIC DNA]</scope>
    <source>
        <strain evidence="4">CGMCC 1.16026</strain>
    </source>
</reference>
<feature type="transmembrane region" description="Helical" evidence="2">
    <location>
        <begin position="20"/>
        <end position="40"/>
    </location>
</feature>
<name>A0ABW1Z9M7_9BACT</name>
<evidence type="ECO:0000313" key="4">
    <source>
        <dbReference type="Proteomes" id="UP001596391"/>
    </source>
</evidence>
<dbReference type="PANTHER" id="PTHR30441:SF8">
    <property type="entry name" value="DUF748 DOMAIN-CONTAINING PROTEIN"/>
    <property type="match status" value="1"/>
</dbReference>
<dbReference type="PANTHER" id="PTHR30441">
    <property type="entry name" value="DUF748 DOMAIN-CONTAINING PROTEIN"/>
    <property type="match status" value="1"/>
</dbReference>
<evidence type="ECO:0000256" key="2">
    <source>
        <dbReference type="SAM" id="Phobius"/>
    </source>
</evidence>
<dbReference type="RefSeq" id="WP_263369588.1">
    <property type="nucleotide sequence ID" value="NZ_JAGSYD010000001.1"/>
</dbReference>
<evidence type="ECO:0000256" key="1">
    <source>
        <dbReference type="SAM" id="MobiDB-lite"/>
    </source>
</evidence>
<comment type="caution">
    <text evidence="3">The sequence shown here is derived from an EMBL/GenBank/DDBJ whole genome shotgun (WGS) entry which is preliminary data.</text>
</comment>
<protein>
    <recommendedName>
        <fullName evidence="5">AsmA-like C-terminal domain-containing protein</fullName>
    </recommendedName>
</protein>
<keyword evidence="4" id="KW-1185">Reference proteome</keyword>
<evidence type="ECO:0008006" key="5">
    <source>
        <dbReference type="Google" id="ProtNLM"/>
    </source>
</evidence>
<gene>
    <name evidence="3" type="ORF">ACFQBQ_09845</name>
</gene>
<feature type="compositionally biased region" description="Basic and acidic residues" evidence="1">
    <location>
        <begin position="566"/>
        <end position="618"/>
    </location>
</feature>
<feature type="region of interest" description="Disordered" evidence="1">
    <location>
        <begin position="146"/>
        <end position="165"/>
    </location>
</feature>
<proteinExistence type="predicted"/>
<dbReference type="Proteomes" id="UP001596391">
    <property type="component" value="Unassembled WGS sequence"/>
</dbReference>
<dbReference type="EMBL" id="JBHSWI010000001">
    <property type="protein sequence ID" value="MFC6645874.1"/>
    <property type="molecule type" value="Genomic_DNA"/>
</dbReference>
<keyword evidence="2" id="KW-1133">Transmembrane helix</keyword>
<keyword evidence="2" id="KW-0812">Transmembrane</keyword>
<organism evidence="3 4">
    <name type="scientific">Granulicella cerasi</name>
    <dbReference type="NCBI Taxonomy" id="741063"/>
    <lineage>
        <taxon>Bacteria</taxon>
        <taxon>Pseudomonadati</taxon>
        <taxon>Acidobacteriota</taxon>
        <taxon>Terriglobia</taxon>
        <taxon>Terriglobales</taxon>
        <taxon>Acidobacteriaceae</taxon>
        <taxon>Granulicella</taxon>
    </lineage>
</organism>
<sequence>MMATAERTRRSWWQSGWFKWTAGSVLVVVVAFFAVAEYVLHNAAPILRKRIIATLSERLNTNVELDTLDISLLKGIEVTGGGLRVPYNAPPPGGIQGKTDPHRVLIGVDRFTFRSTWGELMRPKTHISVVNVEGVTVDLPAGEERKKLFGPKDNGTAADPTNPRTKPKIAFIVDELRGRRVRLIIENKDPNKESKEWDLDDLYVHDLGASHPATYTTVIQNPIPKGEIHAQGHVGPWNAENPRQTYVDGDYTFNNADMDSIKGLGGIMNAKGKFVGVLEKMTTDGEADVDNFSLDISDRPVPLHTQYHAYVDATTGDTTLDPVHAMLGGTPILCSGSIVNIKGKGHDVNLDATIDKGQMRDVLALAMKGPKPVMHGVLSLKTHIHIPPGKERVAQKIELAGNITINGMVLTNQKLQDRMDGLSQRAQGKADTMAIAATNGSPDVTGQVKTAFVLKNGQAMFNNIVYEMPGAHIKMQGVYGLTDEAFDFKGIVRTDATASQMISGWKSWLLKPVDPLFKKNGAGVQLPIEISGIKDDLHFGLAFKHGDDTAAEIGKGMKIKQSMGEMKYDKKKPTPEEERKQKEKDAKNYAKMKAQAEKEKEKLAKDQAEEKKDRAPEK</sequence>
<keyword evidence="2" id="KW-0472">Membrane</keyword>
<dbReference type="InterPro" id="IPR052894">
    <property type="entry name" value="AsmA-related"/>
</dbReference>
<feature type="region of interest" description="Disordered" evidence="1">
    <location>
        <begin position="562"/>
        <end position="618"/>
    </location>
</feature>
<accession>A0ABW1Z9M7</accession>